<keyword evidence="2" id="KW-1185">Reference proteome</keyword>
<dbReference type="EnsemblPlants" id="Solyc09g055967.1.1">
    <property type="protein sequence ID" value="Solyc09g055967.1.1"/>
    <property type="gene ID" value="Solyc09g055967.1"/>
</dbReference>
<evidence type="ECO:0000313" key="1">
    <source>
        <dbReference type="EnsemblPlants" id="Solyc09g055967.1.1"/>
    </source>
</evidence>
<organism evidence="1">
    <name type="scientific">Solanum lycopersicum</name>
    <name type="common">Tomato</name>
    <name type="synonym">Lycopersicon esculentum</name>
    <dbReference type="NCBI Taxonomy" id="4081"/>
    <lineage>
        <taxon>Eukaryota</taxon>
        <taxon>Viridiplantae</taxon>
        <taxon>Streptophyta</taxon>
        <taxon>Embryophyta</taxon>
        <taxon>Tracheophyta</taxon>
        <taxon>Spermatophyta</taxon>
        <taxon>Magnoliopsida</taxon>
        <taxon>eudicotyledons</taxon>
        <taxon>Gunneridae</taxon>
        <taxon>Pentapetalae</taxon>
        <taxon>asterids</taxon>
        <taxon>lamiids</taxon>
        <taxon>Solanales</taxon>
        <taxon>Solanaceae</taxon>
        <taxon>Solanoideae</taxon>
        <taxon>Solaneae</taxon>
        <taxon>Solanum</taxon>
        <taxon>Solanum subgen. Lycopersicon</taxon>
    </lineage>
</organism>
<proteinExistence type="predicted"/>
<reference evidence="1" key="2">
    <citation type="submission" date="2019-01" db="UniProtKB">
        <authorList>
            <consortium name="EnsemblPlants"/>
        </authorList>
    </citation>
    <scope>IDENTIFICATION</scope>
    <source>
        <strain evidence="1">cv. Heinz 1706</strain>
    </source>
</reference>
<reference evidence="1" key="1">
    <citation type="journal article" date="2012" name="Nature">
        <title>The tomato genome sequence provides insights into fleshy fruit evolution.</title>
        <authorList>
            <consortium name="Tomato Genome Consortium"/>
        </authorList>
    </citation>
    <scope>NUCLEOTIDE SEQUENCE [LARGE SCALE GENOMIC DNA]</scope>
    <source>
        <strain evidence="1">cv. Heinz 1706</strain>
    </source>
</reference>
<evidence type="ECO:0000313" key="2">
    <source>
        <dbReference type="Proteomes" id="UP000004994"/>
    </source>
</evidence>
<accession>A0A3Q7I144</accession>
<dbReference type="Proteomes" id="UP000004994">
    <property type="component" value="Chromosome 9"/>
</dbReference>
<sequence length="162" mass="18484">MSSTNGEGPSLHTGGSVAFAEYKRNKELTGKELPNDELILKTHKTKKEKKWISGELERMWIQRPVGPPIIEISTKHQDLKDEAYTINSVRASEQDFISISSIFEFRYEEAHTMYKYWSAINRIGWVIGKGNMEAQVNNVVPFAVAQMLGFTLNHQQMDLVLP</sequence>
<dbReference type="Gramene" id="Solyc09g055967.1.1">
    <property type="protein sequence ID" value="Solyc09g055967.1.1"/>
    <property type="gene ID" value="Solyc09g055967.1"/>
</dbReference>
<dbReference type="AlphaFoldDB" id="A0A3Q7I144"/>
<name>A0A3Q7I144_SOLLC</name>
<dbReference type="InParanoid" id="A0A3Q7I144"/>
<protein>
    <submittedName>
        <fullName evidence="1">Uncharacterized protein</fullName>
    </submittedName>
</protein>